<dbReference type="PROSITE" id="PS51257">
    <property type="entry name" value="PROKAR_LIPOPROTEIN"/>
    <property type="match status" value="1"/>
</dbReference>
<proteinExistence type="predicted"/>
<organism evidence="1 2">
    <name type="scientific">Aequorivita ciconiae</name>
    <dbReference type="NCBI Taxonomy" id="2494375"/>
    <lineage>
        <taxon>Bacteria</taxon>
        <taxon>Pseudomonadati</taxon>
        <taxon>Bacteroidota</taxon>
        <taxon>Flavobacteriia</taxon>
        <taxon>Flavobacteriales</taxon>
        <taxon>Flavobacteriaceae</taxon>
        <taxon>Aequorivita</taxon>
    </lineage>
</organism>
<evidence type="ECO:0000313" key="2">
    <source>
        <dbReference type="Proteomes" id="UP000285517"/>
    </source>
</evidence>
<keyword evidence="2" id="KW-1185">Reference proteome</keyword>
<dbReference type="OrthoDB" id="1489643at2"/>
<dbReference type="EMBL" id="CP034951">
    <property type="protein sequence ID" value="QAA81447.1"/>
    <property type="molecule type" value="Genomic_DNA"/>
</dbReference>
<dbReference type="AlphaFoldDB" id="A0A410G2C3"/>
<accession>A0A410G2C3</accession>
<name>A0A410G2C3_9FLAO</name>
<evidence type="ECO:0000313" key="1">
    <source>
        <dbReference type="EMBL" id="QAA81447.1"/>
    </source>
</evidence>
<reference evidence="1 2" key="1">
    <citation type="submission" date="2019-01" db="EMBL/GenBank/DDBJ databases">
        <title>Complete genome sequencing of Aequorivita sp. H23M31.</title>
        <authorList>
            <person name="Bae J.-W."/>
        </authorList>
    </citation>
    <scope>NUCLEOTIDE SEQUENCE [LARGE SCALE GENOMIC DNA]</scope>
    <source>
        <strain evidence="1 2">H23M31</strain>
    </source>
</reference>
<dbReference type="KEGG" id="aev:EI546_06750"/>
<dbReference type="Proteomes" id="UP000285517">
    <property type="component" value="Chromosome"/>
</dbReference>
<dbReference type="RefSeq" id="WP_128249835.1">
    <property type="nucleotide sequence ID" value="NZ_CP034951.1"/>
</dbReference>
<sequence length="394" mass="46227">MKAFYLLLFVTFFSISCNSVKRTQKLVSRGDYDQAISLATKKLKKDKNAKEYDAHIRILEEAYLKANEEDLRRISFLTKRNNLQNAKEIYYTYLDLEARQKLIRPLLPLYSKEMGRNANFVFSDFSGDLLKSKDAYVKSLYEEAEVYGKLNTKSDFRSAYNILCELEEVQPHYKNVDQLKQDYHFQGMDFVLVRVNNHTNQMIPLRLERDLLDFNTYDLDDFWTEYHNKKEMGINYDAGINLNFQNIQISPERISEKQYTRKASVKDGTDYRRDRRGNIVKDSLGNPITVDRFKDVTATVTITTQEKKVFVGGTVVYIDLRRNREVNSFPLSTEFIFQNSFAKYRGDQRALTIEDKQMTGNRFVPFPNNEQMVFDAGTDIKARFKQILSDNSVY</sequence>
<protein>
    <submittedName>
        <fullName evidence="1">Uncharacterized protein</fullName>
    </submittedName>
</protein>
<gene>
    <name evidence="1" type="ORF">EI546_06750</name>
</gene>